<feature type="domain" description="Amidohydrolase-related" evidence="2">
    <location>
        <begin position="3"/>
        <end position="272"/>
    </location>
</feature>
<protein>
    <submittedName>
        <fullName evidence="3">Amidohydrolase</fullName>
    </submittedName>
</protein>
<sequence length="277" mass="30416">MIVDAHTHIFPPEVVKDRERFLDGEPAFKALYADPKARMVTAEGLLDAMDNEGVDISWALGFPWTKKENARLHNEYLAQAIKDQPERLRGLGCVPPQADWALKEAERALGLGLQGIGEIAFYSDDIDVNSLSPLCSLCAESGCPLLLHTNEPVGHAYPGKAPMSLSALYSLVRNNPDTKMVLAHMAGGLFFYSLLKKEVRPALANVWIDTAASPYLYRPRAYGLAVELLGSDRVLLGSDYPLLPVSRYKKELASPEAALPPQAQEMILGHAAQWLIP</sequence>
<dbReference type="GO" id="GO:0019748">
    <property type="term" value="P:secondary metabolic process"/>
    <property type="evidence" value="ECO:0007669"/>
    <property type="project" value="TreeGrafter"/>
</dbReference>
<name>A0A0D2HJV5_9BACT</name>
<evidence type="ECO:0000313" key="3">
    <source>
        <dbReference type="EMBL" id="KIX10938.1"/>
    </source>
</evidence>
<keyword evidence="1" id="KW-0456">Lyase</keyword>
<dbReference type="RefSeq" id="WP_044352766.1">
    <property type="nucleotide sequence ID" value="NZ_AZAC01000078.1"/>
</dbReference>
<dbReference type="Pfam" id="PF04909">
    <property type="entry name" value="Amidohydro_2"/>
    <property type="match status" value="1"/>
</dbReference>
<dbReference type="PANTHER" id="PTHR21240:SF28">
    <property type="entry name" value="ISO-OROTATE DECARBOXYLASE (EUROFUNG)"/>
    <property type="match status" value="1"/>
</dbReference>
<dbReference type="InterPro" id="IPR006680">
    <property type="entry name" value="Amidohydro-rel"/>
</dbReference>
<organism evidence="3 4">
    <name type="scientific">Dethiosulfatarculus sandiegensis</name>
    <dbReference type="NCBI Taxonomy" id="1429043"/>
    <lineage>
        <taxon>Bacteria</taxon>
        <taxon>Pseudomonadati</taxon>
        <taxon>Thermodesulfobacteriota</taxon>
        <taxon>Desulfarculia</taxon>
        <taxon>Desulfarculales</taxon>
        <taxon>Desulfarculaceae</taxon>
        <taxon>Dethiosulfatarculus</taxon>
    </lineage>
</organism>
<evidence type="ECO:0000313" key="4">
    <source>
        <dbReference type="Proteomes" id="UP000032233"/>
    </source>
</evidence>
<dbReference type="STRING" id="1429043.X474_27445"/>
<evidence type="ECO:0000256" key="1">
    <source>
        <dbReference type="ARBA" id="ARBA00023239"/>
    </source>
</evidence>
<dbReference type="EMBL" id="AZAC01000078">
    <property type="protein sequence ID" value="KIX10938.1"/>
    <property type="molecule type" value="Genomic_DNA"/>
</dbReference>
<dbReference type="PANTHER" id="PTHR21240">
    <property type="entry name" value="2-AMINO-3-CARBOXYLMUCONATE-6-SEMIALDEHYDE DECARBOXYLASE"/>
    <property type="match status" value="1"/>
</dbReference>
<reference evidence="3 4" key="1">
    <citation type="submission" date="2013-11" db="EMBL/GenBank/DDBJ databases">
        <title>Metagenomic analysis of a methanogenic consortium involved in long chain n-alkane degradation.</title>
        <authorList>
            <person name="Davidova I.A."/>
            <person name="Callaghan A.V."/>
            <person name="Wawrik B."/>
            <person name="Pruitt S."/>
            <person name="Marks C."/>
            <person name="Duncan K.E."/>
            <person name="Suflita J.M."/>
        </authorList>
    </citation>
    <scope>NUCLEOTIDE SEQUENCE [LARGE SCALE GENOMIC DNA]</scope>
    <source>
        <strain evidence="3 4">SPR</strain>
    </source>
</reference>
<accession>A0A0D2HJV5</accession>
<gene>
    <name evidence="3" type="ORF">X474_27445</name>
</gene>
<comment type="caution">
    <text evidence="3">The sequence shown here is derived from an EMBL/GenBank/DDBJ whole genome shotgun (WGS) entry which is preliminary data.</text>
</comment>
<evidence type="ECO:0000259" key="2">
    <source>
        <dbReference type="Pfam" id="PF04909"/>
    </source>
</evidence>
<dbReference type="CDD" id="cd01292">
    <property type="entry name" value="metallo-dependent_hydrolases"/>
    <property type="match status" value="1"/>
</dbReference>
<keyword evidence="3" id="KW-0378">Hydrolase</keyword>
<dbReference type="AlphaFoldDB" id="A0A0D2HJV5"/>
<keyword evidence="4" id="KW-1185">Reference proteome</keyword>
<dbReference type="InParanoid" id="A0A0D2HJV5"/>
<dbReference type="GO" id="GO:0016787">
    <property type="term" value="F:hydrolase activity"/>
    <property type="evidence" value="ECO:0007669"/>
    <property type="project" value="UniProtKB-KW"/>
</dbReference>
<proteinExistence type="predicted"/>
<dbReference type="InterPro" id="IPR032465">
    <property type="entry name" value="ACMSD"/>
</dbReference>
<dbReference type="Gene3D" id="3.20.20.140">
    <property type="entry name" value="Metal-dependent hydrolases"/>
    <property type="match status" value="1"/>
</dbReference>
<dbReference type="GO" id="GO:0016831">
    <property type="term" value="F:carboxy-lyase activity"/>
    <property type="evidence" value="ECO:0007669"/>
    <property type="project" value="InterPro"/>
</dbReference>
<dbReference type="SUPFAM" id="SSF51556">
    <property type="entry name" value="Metallo-dependent hydrolases"/>
    <property type="match status" value="1"/>
</dbReference>
<dbReference type="InterPro" id="IPR032466">
    <property type="entry name" value="Metal_Hydrolase"/>
</dbReference>
<dbReference type="Proteomes" id="UP000032233">
    <property type="component" value="Unassembled WGS sequence"/>
</dbReference>
<dbReference type="GO" id="GO:0005737">
    <property type="term" value="C:cytoplasm"/>
    <property type="evidence" value="ECO:0007669"/>
    <property type="project" value="TreeGrafter"/>
</dbReference>